<dbReference type="EMBL" id="VLPO01000081">
    <property type="protein sequence ID" value="KAB1347397.1"/>
    <property type="molecule type" value="Genomic_DNA"/>
</dbReference>
<dbReference type="InterPro" id="IPR001155">
    <property type="entry name" value="OxRdtase_FMN_N"/>
</dbReference>
<protein>
    <recommendedName>
        <fullName evidence="1">NADH:flavin oxidoreductase/NADH oxidase N-terminal domain-containing protein</fullName>
    </recommendedName>
</protein>
<dbReference type="GO" id="GO:0010181">
    <property type="term" value="F:FMN binding"/>
    <property type="evidence" value="ECO:0007669"/>
    <property type="project" value="InterPro"/>
</dbReference>
<dbReference type="GO" id="GO:0016491">
    <property type="term" value="F:oxidoreductase activity"/>
    <property type="evidence" value="ECO:0007669"/>
    <property type="project" value="InterPro"/>
</dbReference>
<sequence length="84" mass="9463">MTSSSNKAASIYEGTNVNAGGFFENVEETKLFDPIQVGAWSLRNRIVMAPMTRCFADNETGVVGADVVEYYRRDTFLYKRLDVK</sequence>
<dbReference type="Pfam" id="PF00724">
    <property type="entry name" value="Oxidored_FMN"/>
    <property type="match status" value="1"/>
</dbReference>
<dbReference type="KEGG" id="bthy:AQ980_11655"/>
<dbReference type="RefSeq" id="WP_002132784.1">
    <property type="nucleotide sequence ID" value="NZ_CP195215.1"/>
</dbReference>
<name>A0A643LS05_BACTU</name>
<gene>
    <name evidence="2" type="ORF">FPG91_27580</name>
</gene>
<dbReference type="AlphaFoldDB" id="A0A643LS05"/>
<dbReference type="InterPro" id="IPR013785">
    <property type="entry name" value="Aldolase_TIM"/>
</dbReference>
<accession>A0A643LS05</accession>
<evidence type="ECO:0000259" key="1">
    <source>
        <dbReference type="Pfam" id="PF00724"/>
    </source>
</evidence>
<comment type="caution">
    <text evidence="2">The sequence shown here is derived from an EMBL/GenBank/DDBJ whole genome shotgun (WGS) entry which is preliminary data.</text>
</comment>
<organism evidence="2">
    <name type="scientific">Bacillus thuringiensis</name>
    <dbReference type="NCBI Taxonomy" id="1428"/>
    <lineage>
        <taxon>Bacteria</taxon>
        <taxon>Bacillati</taxon>
        <taxon>Bacillota</taxon>
        <taxon>Bacilli</taxon>
        <taxon>Bacillales</taxon>
        <taxon>Bacillaceae</taxon>
        <taxon>Bacillus</taxon>
        <taxon>Bacillus cereus group</taxon>
    </lineage>
</organism>
<feature type="domain" description="NADH:flavin oxidoreductase/NADH oxidase N-terminal" evidence="1">
    <location>
        <begin position="30"/>
        <end position="72"/>
    </location>
</feature>
<proteinExistence type="predicted"/>
<evidence type="ECO:0000313" key="2">
    <source>
        <dbReference type="EMBL" id="KAB1347397.1"/>
    </source>
</evidence>
<dbReference type="SUPFAM" id="SSF51395">
    <property type="entry name" value="FMN-linked oxidoreductases"/>
    <property type="match status" value="1"/>
</dbReference>
<reference evidence="2" key="1">
    <citation type="submission" date="2019-07" db="EMBL/GenBank/DDBJ databases">
        <title>Draft genome sequence of Bacillus thuringiensis strain PT02.</title>
        <authorList>
            <person name="Nguyen H."/>
            <person name="Nguyen L.N."/>
            <person name="Nguyen H.T.T."/>
            <person name="Nguyen D.V."/>
            <person name="Le H.T.T."/>
        </authorList>
    </citation>
    <scope>NUCLEOTIDE SEQUENCE</scope>
    <source>
        <strain evidence="2">PT02</strain>
    </source>
</reference>
<dbReference type="Gene3D" id="3.20.20.70">
    <property type="entry name" value="Aldolase class I"/>
    <property type="match status" value="1"/>
</dbReference>